<proteinExistence type="inferred from homology"/>
<dbReference type="KEGG" id="dae:Dtox_0445"/>
<dbReference type="Gene3D" id="3.30.420.40">
    <property type="match status" value="2"/>
</dbReference>
<comment type="caution">
    <text evidence="6">Lacks conserved residue(s) required for the propagation of feature annotation.</text>
</comment>
<dbReference type="OrthoDB" id="9768127at2"/>
<feature type="binding site" evidence="6">
    <location>
        <begin position="208"/>
        <end position="211"/>
    </location>
    <ligand>
        <name>ATP</name>
        <dbReference type="ChEBI" id="CHEBI:30616"/>
    </ligand>
</feature>
<evidence type="ECO:0000256" key="6">
    <source>
        <dbReference type="HAMAP-Rule" id="MF_02207"/>
    </source>
</evidence>
<comment type="subunit">
    <text evidence="6">Forms polymers.</text>
</comment>
<sequence length="337" mass="36060">MSIGIFSKDIGIDLGNANLLVYVKDEGIVLNEPSVVVIEKNANKILAAGYNAKMMIGRTPKNIVAIRPLKGGVINDFNATQAMIKLFIKKALPKFSMFKPRVVVSVPMGVTTVEGQAVRQAVLQAGVREAYLVEEPMAAAIGSGLPVHEPIGNMIIDIGSGITEVAVISMGGIVTSNSIRIAGDDMDEAIIHHIKKEHNLLIGERTAEQIKINIGIAYPLEDTKAIKIKGRDLQTGLPREENITSKEIYQALSEPLASISAAIISTLEQTPPDFSVDIINNGIVLVGGGAMLRGIDHLIHMQTGISVYVVNQPLLAVANGSGKILENINVLRKTLLN</sequence>
<dbReference type="GO" id="GO:0008360">
    <property type="term" value="P:regulation of cell shape"/>
    <property type="evidence" value="ECO:0007669"/>
    <property type="project" value="UniProtKB-UniRule"/>
</dbReference>
<evidence type="ECO:0000256" key="4">
    <source>
        <dbReference type="ARBA" id="ARBA00022960"/>
    </source>
</evidence>
<keyword evidence="2 6" id="KW-0547">Nucleotide-binding</keyword>
<dbReference type="AlphaFoldDB" id="C8W524"/>
<dbReference type="NCBIfam" id="NF010539">
    <property type="entry name" value="PRK13927.1"/>
    <property type="match status" value="1"/>
</dbReference>
<reference evidence="7 8" key="1">
    <citation type="journal article" date="2009" name="Stand. Genomic Sci.">
        <title>Complete genome sequence of Desulfotomaculum acetoxidans type strain (5575).</title>
        <authorList>
            <person name="Spring S."/>
            <person name="Lapidus A."/>
            <person name="Schroder M."/>
            <person name="Gleim D."/>
            <person name="Sims D."/>
            <person name="Meincke L."/>
            <person name="Glavina Del Rio T."/>
            <person name="Tice H."/>
            <person name="Copeland A."/>
            <person name="Cheng J.F."/>
            <person name="Lucas S."/>
            <person name="Chen F."/>
            <person name="Nolan M."/>
            <person name="Bruce D."/>
            <person name="Goodwin L."/>
            <person name="Pitluck S."/>
            <person name="Ivanova N."/>
            <person name="Mavromatis K."/>
            <person name="Mikhailova N."/>
            <person name="Pati A."/>
            <person name="Chen A."/>
            <person name="Palaniappan K."/>
            <person name="Land M."/>
            <person name="Hauser L."/>
            <person name="Chang Y.J."/>
            <person name="Jeffries C.D."/>
            <person name="Chain P."/>
            <person name="Saunders E."/>
            <person name="Brettin T."/>
            <person name="Detter J.C."/>
            <person name="Goker M."/>
            <person name="Bristow J."/>
            <person name="Eisen J.A."/>
            <person name="Markowitz V."/>
            <person name="Hugenholtz P."/>
            <person name="Kyrpides N.C."/>
            <person name="Klenk H.P."/>
            <person name="Han C."/>
        </authorList>
    </citation>
    <scope>NUCLEOTIDE SEQUENCE [LARGE SCALE GENOMIC DNA]</scope>
    <source>
        <strain evidence="8">ATCC 49208 / DSM 771 / VKM B-1644</strain>
    </source>
</reference>
<dbReference type="NCBIfam" id="TIGR00904">
    <property type="entry name" value="mreB"/>
    <property type="match status" value="1"/>
</dbReference>
<dbReference type="EMBL" id="CP001720">
    <property type="protein sequence ID" value="ACV61376.1"/>
    <property type="molecule type" value="Genomic_DNA"/>
</dbReference>
<dbReference type="HOGENOM" id="CLU_052037_0_0_9"/>
<dbReference type="RefSeq" id="WP_015756097.1">
    <property type="nucleotide sequence ID" value="NC_013216.1"/>
</dbReference>
<dbReference type="eggNOG" id="COG1077">
    <property type="taxonomic scope" value="Bacteria"/>
</dbReference>
<gene>
    <name evidence="6" type="primary">mreB</name>
    <name evidence="7" type="ordered locus">Dtox_0445</name>
</gene>
<dbReference type="Proteomes" id="UP000002217">
    <property type="component" value="Chromosome"/>
</dbReference>
<organism evidence="7 8">
    <name type="scientific">Desulfofarcimen acetoxidans (strain ATCC 49208 / DSM 771 / KCTC 5769 / VKM B-1644 / 5575)</name>
    <name type="common">Desulfotomaculum acetoxidans</name>
    <dbReference type="NCBI Taxonomy" id="485916"/>
    <lineage>
        <taxon>Bacteria</taxon>
        <taxon>Bacillati</taxon>
        <taxon>Bacillota</taxon>
        <taxon>Clostridia</taxon>
        <taxon>Eubacteriales</taxon>
        <taxon>Peptococcaceae</taxon>
        <taxon>Desulfofarcimen</taxon>
    </lineage>
</organism>
<name>C8W524_DESAS</name>
<dbReference type="HAMAP" id="MF_02207">
    <property type="entry name" value="MreB"/>
    <property type="match status" value="1"/>
</dbReference>
<dbReference type="PANTHER" id="PTHR42749">
    <property type="entry name" value="CELL SHAPE-DETERMINING PROTEIN MREB"/>
    <property type="match status" value="1"/>
</dbReference>
<protein>
    <recommendedName>
        <fullName evidence="6">Cell shape-determining protein MreB</fullName>
    </recommendedName>
</protein>
<dbReference type="GO" id="GO:0005524">
    <property type="term" value="F:ATP binding"/>
    <property type="evidence" value="ECO:0007669"/>
    <property type="project" value="UniProtKB-KW"/>
</dbReference>
<dbReference type="InterPro" id="IPR043129">
    <property type="entry name" value="ATPase_NBD"/>
</dbReference>
<dbReference type="GO" id="GO:0005737">
    <property type="term" value="C:cytoplasm"/>
    <property type="evidence" value="ECO:0007669"/>
    <property type="project" value="UniProtKB-SubCell"/>
</dbReference>
<dbReference type="InterPro" id="IPR004753">
    <property type="entry name" value="MreB"/>
</dbReference>
<dbReference type="CDD" id="cd10225">
    <property type="entry name" value="ASKHA_NBD_MreB-like"/>
    <property type="match status" value="1"/>
</dbReference>
<accession>C8W524</accession>
<dbReference type="PANTHER" id="PTHR42749:SF1">
    <property type="entry name" value="CELL SHAPE-DETERMINING PROTEIN MREB"/>
    <property type="match status" value="1"/>
</dbReference>
<dbReference type="SUPFAM" id="SSF53067">
    <property type="entry name" value="Actin-like ATPase domain"/>
    <property type="match status" value="2"/>
</dbReference>
<dbReference type="GO" id="GO:0000902">
    <property type="term" value="P:cell morphogenesis"/>
    <property type="evidence" value="ECO:0007669"/>
    <property type="project" value="InterPro"/>
</dbReference>
<evidence type="ECO:0000256" key="3">
    <source>
        <dbReference type="ARBA" id="ARBA00022840"/>
    </source>
</evidence>
<evidence type="ECO:0000256" key="2">
    <source>
        <dbReference type="ARBA" id="ARBA00022741"/>
    </source>
</evidence>
<evidence type="ECO:0000313" key="8">
    <source>
        <dbReference type="Proteomes" id="UP000002217"/>
    </source>
</evidence>
<comment type="subcellular location">
    <subcellularLocation>
        <location evidence="6">Cytoplasm</location>
    </subcellularLocation>
    <text evidence="6">Membrane-associated.</text>
</comment>
<dbReference type="PRINTS" id="PR01652">
    <property type="entry name" value="SHAPEPROTEIN"/>
</dbReference>
<dbReference type="Pfam" id="PF06723">
    <property type="entry name" value="MreB_Mbl"/>
    <property type="match status" value="1"/>
</dbReference>
<evidence type="ECO:0000313" key="7">
    <source>
        <dbReference type="EMBL" id="ACV61376.1"/>
    </source>
</evidence>
<comment type="function">
    <text evidence="6">Forms membrane-associated dynamic filaments that are essential for cell shape determination. Acts by regulating cell wall synthesis and cell elongation, and thus cell shape. A feedback loop between cell geometry and MreB localization may maintain elongated cell shape by targeting cell wall growth to regions of negative cell wall curvature.</text>
</comment>
<keyword evidence="3 6" id="KW-0067">ATP-binding</keyword>
<keyword evidence="4 6" id="KW-0133">Cell shape</keyword>
<dbReference type="InterPro" id="IPR056546">
    <property type="entry name" value="MreB_MamK-like"/>
</dbReference>
<evidence type="ECO:0000256" key="1">
    <source>
        <dbReference type="ARBA" id="ARBA00022490"/>
    </source>
</evidence>
<evidence type="ECO:0000256" key="5">
    <source>
        <dbReference type="ARBA" id="ARBA00023458"/>
    </source>
</evidence>
<comment type="similarity">
    <text evidence="5 6">Belongs to the FtsA/MreB family.</text>
</comment>
<dbReference type="STRING" id="485916.Dtox_0445"/>
<keyword evidence="1 6" id="KW-0963">Cytoplasm</keyword>
<keyword evidence="8" id="KW-1185">Reference proteome</keyword>